<reference evidence="4 5" key="1">
    <citation type="submission" date="2011-11" db="EMBL/GenBank/DDBJ databases">
        <title>Whole genome shotgun sequence of Gordonia araii NBRC 100433.</title>
        <authorList>
            <person name="Yoshida Y."/>
            <person name="Hosoyama A."/>
            <person name="Tsuchikane K."/>
            <person name="Katsumata H."/>
            <person name="Yamazaki S."/>
            <person name="Fujita N."/>
        </authorList>
    </citation>
    <scope>NUCLEOTIDE SEQUENCE [LARGE SCALE GENOMIC DNA]</scope>
    <source>
        <strain evidence="4 5">NBRC 100433</strain>
    </source>
</reference>
<name>G7H0J5_9ACTN</name>
<dbReference type="Proteomes" id="UP000035088">
    <property type="component" value="Unassembled WGS sequence"/>
</dbReference>
<dbReference type="AlphaFoldDB" id="G7H0J5"/>
<keyword evidence="2" id="KW-0472">Membrane</keyword>
<feature type="transmembrane region" description="Helical" evidence="2">
    <location>
        <begin position="295"/>
        <end position="313"/>
    </location>
</feature>
<keyword evidence="2" id="KW-0812">Transmembrane</keyword>
<feature type="transmembrane region" description="Helical" evidence="2">
    <location>
        <begin position="255"/>
        <end position="275"/>
    </location>
</feature>
<protein>
    <recommendedName>
        <fullName evidence="3">Threonine/serine exporter-like N-terminal domain-containing protein</fullName>
    </recommendedName>
</protein>
<feature type="transmembrane region" description="Helical" evidence="2">
    <location>
        <begin position="190"/>
        <end position="210"/>
    </location>
</feature>
<proteinExistence type="inferred from homology"/>
<feature type="transmembrane region" description="Helical" evidence="2">
    <location>
        <begin position="345"/>
        <end position="363"/>
    </location>
</feature>
<dbReference type="GO" id="GO:0022857">
    <property type="term" value="F:transmembrane transporter activity"/>
    <property type="evidence" value="ECO:0007669"/>
    <property type="project" value="InterPro"/>
</dbReference>
<feature type="transmembrane region" description="Helical" evidence="2">
    <location>
        <begin position="222"/>
        <end position="243"/>
    </location>
</feature>
<evidence type="ECO:0000313" key="4">
    <source>
        <dbReference type="EMBL" id="GAB09370.1"/>
    </source>
</evidence>
<evidence type="ECO:0000256" key="1">
    <source>
        <dbReference type="ARBA" id="ARBA00034125"/>
    </source>
</evidence>
<dbReference type="InterPro" id="IPR010619">
    <property type="entry name" value="ThrE-like_N"/>
</dbReference>
<sequence length="442" mass="45413">MIVAPDSRHPSRVMRRWQTVTPSRSPWLADVVSSVDDSQRYVTRLGASLIATIAPSPSVDEALSEVSARYGLDTASAVLPRGAITVNRADGATIFERAPSGYRLDQTAAVLDLVGASKAGAVTPEEGIRRLDAIDSMPPAVGPVGRFAGIVLIVVGLCLNQDPGLHELIVAGVLSVITATVAVSLSRWGALSLFSATLVAFLTALPVAVLSEIGFLDAPAQVMVPLMSMFTPGAALTIAILEMSMGAMQTGVTRLISGVLQLFLLAFGIILAVSVTPGFDGVDVGGTNPGMPTGVRFAGVILYVLGACLAFSAPRSALRWLAIVILAAWGTQELVGLALHGYASSFIGAVVGVVVAQLVHRYFEGPAALVSLNPIFRILAPGGLTLIGVTSAATQGSVGGSVPADIGSLVFTFIAVALGMGAGLALTHLRDAKGGMRWGLGD</sequence>
<feature type="domain" description="Threonine/serine exporter-like N-terminal" evidence="3">
    <location>
        <begin position="40"/>
        <end position="275"/>
    </location>
</feature>
<dbReference type="PANTHER" id="PTHR31082:SF4">
    <property type="entry name" value="PHEROMONE-REGULATED MEMBRANE PROTEIN 10"/>
    <property type="match status" value="1"/>
</dbReference>
<comment type="similarity">
    <text evidence="1">Belongs to the ThrE exporter (TC 2.A.79) family.</text>
</comment>
<dbReference type="InterPro" id="IPR051361">
    <property type="entry name" value="ThrE/Ser_Exporter"/>
</dbReference>
<organism evidence="4 5">
    <name type="scientific">Gordonia araii NBRC 100433</name>
    <dbReference type="NCBI Taxonomy" id="1073574"/>
    <lineage>
        <taxon>Bacteria</taxon>
        <taxon>Bacillati</taxon>
        <taxon>Actinomycetota</taxon>
        <taxon>Actinomycetes</taxon>
        <taxon>Mycobacteriales</taxon>
        <taxon>Gordoniaceae</taxon>
        <taxon>Gordonia</taxon>
    </lineage>
</organism>
<dbReference type="OrthoDB" id="235893at2"/>
<comment type="caution">
    <text evidence="4">The sequence shown here is derived from an EMBL/GenBank/DDBJ whole genome shotgun (WGS) entry which is preliminary data.</text>
</comment>
<evidence type="ECO:0000256" key="2">
    <source>
        <dbReference type="SAM" id="Phobius"/>
    </source>
</evidence>
<feature type="transmembrane region" description="Helical" evidence="2">
    <location>
        <begin position="140"/>
        <end position="159"/>
    </location>
</feature>
<dbReference type="STRING" id="1073574.GOARA_036_01020"/>
<dbReference type="EMBL" id="BAEE01000036">
    <property type="protein sequence ID" value="GAB09370.1"/>
    <property type="molecule type" value="Genomic_DNA"/>
</dbReference>
<feature type="transmembrane region" description="Helical" evidence="2">
    <location>
        <begin position="406"/>
        <end position="427"/>
    </location>
</feature>
<keyword evidence="2" id="KW-1133">Transmembrane helix</keyword>
<evidence type="ECO:0000259" key="3">
    <source>
        <dbReference type="Pfam" id="PF06738"/>
    </source>
</evidence>
<feature type="transmembrane region" description="Helical" evidence="2">
    <location>
        <begin position="165"/>
        <end position="183"/>
    </location>
</feature>
<dbReference type="PANTHER" id="PTHR31082">
    <property type="entry name" value="PHEROMONE-REGULATED MEMBRANE PROTEIN 10"/>
    <property type="match status" value="1"/>
</dbReference>
<keyword evidence="5" id="KW-1185">Reference proteome</keyword>
<gene>
    <name evidence="4" type="ORF">GOARA_036_01020</name>
</gene>
<accession>G7H0J5</accession>
<dbReference type="Pfam" id="PF06738">
    <property type="entry name" value="ThrE"/>
    <property type="match status" value="1"/>
</dbReference>
<evidence type="ECO:0000313" key="5">
    <source>
        <dbReference type="Proteomes" id="UP000035088"/>
    </source>
</evidence>